<accession>A0ABS0FC17</accession>
<dbReference type="Proteomes" id="UP000660070">
    <property type="component" value="Unassembled WGS sequence"/>
</dbReference>
<sequence>MKILHVINSLATGGAEKLVVDTLPLYAEHGIEIDLLLLNGTEYPFFKELASLKCCGIFTLGMGSVYNPLHVLKIIPFLKNYDAVHIHLFPVQYWVVLAKIFSRSKTKLIFTEHSTSNRRIQGNVFMRFTDVIFYRQYNKIICITAKIQEILQYYTKLDNKKFVVIQNGVDLSKISQAIPTDKRLLPNDYTDNNLYLIQVSSFQEPKDQKTLIRAMTLLPNHYQLILVGVGPLKKECEDLAANLGLKNRVSFLGTRMDVAALLKMVDIIILSSKYEGLSLSSIEGMASGKPFVASDVPGLKEVVSGAGILFPVGDEKKLAKEILHLSNDPDHYAATVEKCLARAKEYDISKMVAEHINLYEEILRQQ</sequence>
<organism evidence="3 4">
    <name type="scientific">Kaistella gelatinilytica</name>
    <dbReference type="NCBI Taxonomy" id="2787636"/>
    <lineage>
        <taxon>Bacteria</taxon>
        <taxon>Pseudomonadati</taxon>
        <taxon>Bacteroidota</taxon>
        <taxon>Flavobacteriia</taxon>
        <taxon>Flavobacteriales</taxon>
        <taxon>Weeksellaceae</taxon>
        <taxon>Chryseobacterium group</taxon>
        <taxon>Kaistella</taxon>
    </lineage>
</organism>
<protein>
    <submittedName>
        <fullName evidence="3">Glycosyltransferase</fullName>
    </submittedName>
</protein>
<dbReference type="Gene3D" id="3.40.50.2000">
    <property type="entry name" value="Glycogen Phosphorylase B"/>
    <property type="match status" value="2"/>
</dbReference>
<dbReference type="SUPFAM" id="SSF53756">
    <property type="entry name" value="UDP-Glycosyltransferase/glycogen phosphorylase"/>
    <property type="match status" value="1"/>
</dbReference>
<name>A0ABS0FC17_9FLAO</name>
<dbReference type="PANTHER" id="PTHR12526">
    <property type="entry name" value="GLYCOSYLTRANSFERASE"/>
    <property type="match status" value="1"/>
</dbReference>
<feature type="domain" description="Glycosyltransferase subfamily 4-like N-terminal" evidence="2">
    <location>
        <begin position="13"/>
        <end position="172"/>
    </location>
</feature>
<dbReference type="Pfam" id="PF13439">
    <property type="entry name" value="Glyco_transf_4"/>
    <property type="match status" value="1"/>
</dbReference>
<gene>
    <name evidence="3" type="ORF">IV494_08640</name>
</gene>
<evidence type="ECO:0000259" key="2">
    <source>
        <dbReference type="Pfam" id="PF13439"/>
    </source>
</evidence>
<dbReference type="PANTHER" id="PTHR12526:SF630">
    <property type="entry name" value="GLYCOSYLTRANSFERASE"/>
    <property type="match status" value="1"/>
</dbReference>
<evidence type="ECO:0000313" key="3">
    <source>
        <dbReference type="EMBL" id="MBF8457249.1"/>
    </source>
</evidence>
<dbReference type="RefSeq" id="WP_196079759.1">
    <property type="nucleotide sequence ID" value="NZ_JADPVI010000002.1"/>
</dbReference>
<evidence type="ECO:0000313" key="4">
    <source>
        <dbReference type="Proteomes" id="UP000660070"/>
    </source>
</evidence>
<reference evidence="3 4" key="1">
    <citation type="submission" date="2020-11" db="EMBL/GenBank/DDBJ databases">
        <title>Kaistella gelatinilytica sp. nov., a flavobacterium isolated from Antarctic Soil.</title>
        <authorList>
            <person name="Li J."/>
        </authorList>
    </citation>
    <scope>NUCLEOTIDE SEQUENCE [LARGE SCALE GENOMIC DNA]</scope>
    <source>
        <strain evidence="3 4">G5-32</strain>
    </source>
</reference>
<dbReference type="InterPro" id="IPR001296">
    <property type="entry name" value="Glyco_trans_1"/>
</dbReference>
<feature type="domain" description="Glycosyl transferase family 1" evidence="1">
    <location>
        <begin position="192"/>
        <end position="337"/>
    </location>
</feature>
<proteinExistence type="predicted"/>
<dbReference type="EMBL" id="JADPVI010000002">
    <property type="protein sequence ID" value="MBF8457249.1"/>
    <property type="molecule type" value="Genomic_DNA"/>
</dbReference>
<evidence type="ECO:0000259" key="1">
    <source>
        <dbReference type="Pfam" id="PF00534"/>
    </source>
</evidence>
<dbReference type="Pfam" id="PF00534">
    <property type="entry name" value="Glycos_transf_1"/>
    <property type="match status" value="1"/>
</dbReference>
<dbReference type="InterPro" id="IPR028098">
    <property type="entry name" value="Glyco_trans_4-like_N"/>
</dbReference>
<comment type="caution">
    <text evidence="3">The sequence shown here is derived from an EMBL/GenBank/DDBJ whole genome shotgun (WGS) entry which is preliminary data.</text>
</comment>
<keyword evidence="4" id="KW-1185">Reference proteome</keyword>